<reference evidence="11 12" key="1">
    <citation type="journal article" date="2010" name="J. Bacteriol.">
        <title>Genome sequence of Lentisphaera araneosa HTCC2155T, the type species of the order Lentisphaerales in the phylum Lentisphaerae.</title>
        <authorList>
            <person name="Thrash J.C."/>
            <person name="Cho J.C."/>
            <person name="Vergin K.L."/>
            <person name="Morris R.M."/>
            <person name="Giovannoni S.J."/>
        </authorList>
    </citation>
    <scope>NUCLEOTIDE SEQUENCE [LARGE SCALE GENOMIC DNA]</scope>
    <source>
        <strain evidence="11 12">HTCC2155</strain>
    </source>
</reference>
<comment type="similarity">
    <text evidence="5 7">Belongs to the DEAD box helicase family.</text>
</comment>
<dbReference type="NCBIfam" id="NF008744">
    <property type="entry name" value="PRK11776.1"/>
    <property type="match status" value="1"/>
</dbReference>
<dbReference type="PROSITE" id="PS51194">
    <property type="entry name" value="HELICASE_CTER"/>
    <property type="match status" value="1"/>
</dbReference>
<dbReference type="InterPro" id="IPR014001">
    <property type="entry name" value="Helicase_ATP-bd"/>
</dbReference>
<evidence type="ECO:0000256" key="3">
    <source>
        <dbReference type="ARBA" id="ARBA00022806"/>
    </source>
</evidence>
<evidence type="ECO:0000256" key="5">
    <source>
        <dbReference type="ARBA" id="ARBA00038437"/>
    </source>
</evidence>
<feature type="domain" description="DEAD-box RNA helicase Q" evidence="10">
    <location>
        <begin position="4"/>
        <end position="32"/>
    </location>
</feature>
<organism evidence="11 12">
    <name type="scientific">Lentisphaera araneosa HTCC2155</name>
    <dbReference type="NCBI Taxonomy" id="313628"/>
    <lineage>
        <taxon>Bacteria</taxon>
        <taxon>Pseudomonadati</taxon>
        <taxon>Lentisphaerota</taxon>
        <taxon>Lentisphaeria</taxon>
        <taxon>Lentisphaerales</taxon>
        <taxon>Lentisphaeraceae</taxon>
        <taxon>Lentisphaera</taxon>
    </lineage>
</organism>
<dbReference type="CDD" id="cd00268">
    <property type="entry name" value="DEADc"/>
    <property type="match status" value="1"/>
</dbReference>
<dbReference type="Pfam" id="PF03880">
    <property type="entry name" value="DbpA"/>
    <property type="match status" value="1"/>
</dbReference>
<dbReference type="SUPFAM" id="SSF52540">
    <property type="entry name" value="P-loop containing nucleoside triphosphate hydrolases"/>
    <property type="match status" value="1"/>
</dbReference>
<gene>
    <name evidence="11" type="ORF">LNTAR_12821</name>
</gene>
<dbReference type="PANTHER" id="PTHR47959:SF1">
    <property type="entry name" value="ATP-DEPENDENT RNA HELICASE DBPA"/>
    <property type="match status" value="1"/>
</dbReference>
<keyword evidence="3 7" id="KW-0347">Helicase</keyword>
<keyword evidence="2 7" id="KW-0378">Hydrolase</keyword>
<dbReference type="GO" id="GO:0005829">
    <property type="term" value="C:cytosol"/>
    <property type="evidence" value="ECO:0007669"/>
    <property type="project" value="TreeGrafter"/>
</dbReference>
<evidence type="ECO:0000256" key="2">
    <source>
        <dbReference type="ARBA" id="ARBA00022801"/>
    </source>
</evidence>
<dbReference type="SMART" id="SM00487">
    <property type="entry name" value="DEXDc"/>
    <property type="match status" value="1"/>
</dbReference>
<name>A6DK15_9BACT</name>
<dbReference type="Gene3D" id="3.30.70.330">
    <property type="match status" value="1"/>
</dbReference>
<dbReference type="STRING" id="313628.LNTAR_12821"/>
<sequence>MSSKDFASLPLSEDLIKNVASLGYEEMTEIQELSLPAILDGKDLIAQAKTGTGKTAAFGLGVLSKLVLDDYRIQVLILCPTRELCEQVSKAIRDLARMMPNIKLLSLGGGMPFRPQMKSVAHGAHIVVGTPGRILKHLNKSSLSLDHVRTLVLDEADRMLDMGFQDEIDAIIDQTNKQRQTLLFSATYPKKIATIAKRVMKDPLRIELDSQVHEESTIEQHFYKVTSESQRLLGLQLLLDKFKSESAVVFCNTKQEAKDICKDLSKVGFSTLALHGDLEQKDRQENLVRFANKSVAVLVATDVAARGLDIDSIDLVINYHISRDFEVHVHRIGRTGRAGKNGIACSLHSQKEAHKISLLQEFLGQEIESETLPDRSVLKELKYRPQMSCLKILFGKKQKLRAGNLLGALTGEKGLKGDQVGKMHIFDYYSYVAIERQSVNHALKILRDDKWKGRAYKCMLIR</sequence>
<evidence type="ECO:0000313" key="11">
    <source>
        <dbReference type="EMBL" id="EDM28239.1"/>
    </source>
</evidence>
<dbReference type="InterPro" id="IPR001650">
    <property type="entry name" value="Helicase_C-like"/>
</dbReference>
<dbReference type="InterPro" id="IPR044742">
    <property type="entry name" value="DEAD/DEAH_RhlB"/>
</dbReference>
<evidence type="ECO:0000259" key="9">
    <source>
        <dbReference type="PROSITE" id="PS51194"/>
    </source>
</evidence>
<dbReference type="CDD" id="cd18787">
    <property type="entry name" value="SF2_C_DEAD"/>
    <property type="match status" value="1"/>
</dbReference>
<dbReference type="Proteomes" id="UP000004947">
    <property type="component" value="Unassembled WGS sequence"/>
</dbReference>
<protein>
    <submittedName>
        <fullName evidence="11">ATP-dependent RNA helicase, specific for 23S rRNA</fullName>
    </submittedName>
</protein>
<dbReference type="PROSITE" id="PS51195">
    <property type="entry name" value="Q_MOTIF"/>
    <property type="match status" value="1"/>
</dbReference>
<evidence type="ECO:0000256" key="4">
    <source>
        <dbReference type="ARBA" id="ARBA00022840"/>
    </source>
</evidence>
<dbReference type="GO" id="GO:0003676">
    <property type="term" value="F:nucleic acid binding"/>
    <property type="evidence" value="ECO:0007669"/>
    <property type="project" value="InterPro"/>
</dbReference>
<dbReference type="Pfam" id="PF00270">
    <property type="entry name" value="DEAD"/>
    <property type="match status" value="1"/>
</dbReference>
<evidence type="ECO:0000256" key="1">
    <source>
        <dbReference type="ARBA" id="ARBA00022741"/>
    </source>
</evidence>
<keyword evidence="12" id="KW-1185">Reference proteome</keyword>
<dbReference type="InterPro" id="IPR014014">
    <property type="entry name" value="RNA_helicase_DEAD_Q_motif"/>
</dbReference>
<dbReference type="SMART" id="SM00490">
    <property type="entry name" value="HELICc"/>
    <property type="match status" value="1"/>
</dbReference>
<feature type="short sequence motif" description="Q motif" evidence="6">
    <location>
        <begin position="4"/>
        <end position="32"/>
    </location>
</feature>
<evidence type="ECO:0000259" key="8">
    <source>
        <dbReference type="PROSITE" id="PS51192"/>
    </source>
</evidence>
<dbReference type="Gene3D" id="3.40.50.300">
    <property type="entry name" value="P-loop containing nucleotide triphosphate hydrolases"/>
    <property type="match status" value="2"/>
</dbReference>
<feature type="domain" description="Helicase ATP-binding" evidence="8">
    <location>
        <begin position="35"/>
        <end position="206"/>
    </location>
</feature>
<accession>A6DK15</accession>
<dbReference type="OrthoDB" id="9805696at2"/>
<dbReference type="GO" id="GO:0003724">
    <property type="term" value="F:RNA helicase activity"/>
    <property type="evidence" value="ECO:0007669"/>
    <property type="project" value="InterPro"/>
</dbReference>
<dbReference type="GO" id="GO:0005524">
    <property type="term" value="F:ATP binding"/>
    <property type="evidence" value="ECO:0007669"/>
    <property type="project" value="UniProtKB-KW"/>
</dbReference>
<dbReference type="InterPro" id="IPR005580">
    <property type="entry name" value="DbpA/CsdA_RNA-bd_dom"/>
</dbReference>
<dbReference type="PROSITE" id="PS00039">
    <property type="entry name" value="DEAD_ATP_HELICASE"/>
    <property type="match status" value="1"/>
</dbReference>
<dbReference type="RefSeq" id="WP_007278230.1">
    <property type="nucleotide sequence ID" value="NZ_ABCK01000006.1"/>
</dbReference>
<dbReference type="InterPro" id="IPR012677">
    <property type="entry name" value="Nucleotide-bd_a/b_plait_sf"/>
</dbReference>
<dbReference type="InterPro" id="IPR011545">
    <property type="entry name" value="DEAD/DEAH_box_helicase_dom"/>
</dbReference>
<proteinExistence type="inferred from homology"/>
<feature type="domain" description="Helicase C-terminal" evidence="9">
    <location>
        <begin position="217"/>
        <end position="378"/>
    </location>
</feature>
<dbReference type="AlphaFoldDB" id="A6DK15"/>
<dbReference type="PANTHER" id="PTHR47959">
    <property type="entry name" value="ATP-DEPENDENT RNA HELICASE RHLE-RELATED"/>
    <property type="match status" value="1"/>
</dbReference>
<evidence type="ECO:0000259" key="10">
    <source>
        <dbReference type="PROSITE" id="PS51195"/>
    </source>
</evidence>
<dbReference type="PROSITE" id="PS51192">
    <property type="entry name" value="HELICASE_ATP_BIND_1"/>
    <property type="match status" value="1"/>
</dbReference>
<evidence type="ECO:0000313" key="12">
    <source>
        <dbReference type="Proteomes" id="UP000004947"/>
    </source>
</evidence>
<dbReference type="InterPro" id="IPR050079">
    <property type="entry name" value="DEAD_box_RNA_helicase"/>
</dbReference>
<dbReference type="InterPro" id="IPR000629">
    <property type="entry name" value="RNA-helicase_DEAD-box_CS"/>
</dbReference>
<dbReference type="eggNOG" id="COG0513">
    <property type="taxonomic scope" value="Bacteria"/>
</dbReference>
<dbReference type="EMBL" id="ABCK01000006">
    <property type="protein sequence ID" value="EDM28239.1"/>
    <property type="molecule type" value="Genomic_DNA"/>
</dbReference>
<evidence type="ECO:0000256" key="7">
    <source>
        <dbReference type="RuleBase" id="RU000492"/>
    </source>
</evidence>
<dbReference type="GO" id="GO:0016787">
    <property type="term" value="F:hydrolase activity"/>
    <property type="evidence" value="ECO:0007669"/>
    <property type="project" value="UniProtKB-KW"/>
</dbReference>
<comment type="caution">
    <text evidence="11">The sequence shown here is derived from an EMBL/GenBank/DDBJ whole genome shotgun (WGS) entry which is preliminary data.</text>
</comment>
<dbReference type="InterPro" id="IPR027417">
    <property type="entry name" value="P-loop_NTPase"/>
</dbReference>
<evidence type="ECO:0000256" key="6">
    <source>
        <dbReference type="PROSITE-ProRule" id="PRU00552"/>
    </source>
</evidence>
<keyword evidence="1 7" id="KW-0547">Nucleotide-binding</keyword>
<keyword evidence="4 7" id="KW-0067">ATP-binding</keyword>
<dbReference type="Pfam" id="PF00271">
    <property type="entry name" value="Helicase_C"/>
    <property type="match status" value="1"/>
</dbReference>